<dbReference type="GO" id="GO:0004497">
    <property type="term" value="F:monooxygenase activity"/>
    <property type="evidence" value="ECO:0007669"/>
    <property type="project" value="InterPro"/>
</dbReference>
<protein>
    <submittedName>
        <fullName evidence="2">Cytochrome P450</fullName>
    </submittedName>
</protein>
<evidence type="ECO:0000313" key="3">
    <source>
        <dbReference type="Proteomes" id="UP000439903"/>
    </source>
</evidence>
<dbReference type="Proteomes" id="UP000439903">
    <property type="component" value="Unassembled WGS sequence"/>
</dbReference>
<dbReference type="GO" id="GO:0020037">
    <property type="term" value="F:heme binding"/>
    <property type="evidence" value="ECO:0007669"/>
    <property type="project" value="InterPro"/>
</dbReference>
<dbReference type="AlphaFoldDB" id="A0A8H4ASI4"/>
<dbReference type="Gene3D" id="1.10.630.10">
    <property type="entry name" value="Cytochrome P450"/>
    <property type="match status" value="1"/>
</dbReference>
<dbReference type="InterPro" id="IPR001128">
    <property type="entry name" value="Cyt_P450"/>
</dbReference>
<feature type="transmembrane region" description="Helical" evidence="1">
    <location>
        <begin position="12"/>
        <end position="35"/>
    </location>
</feature>
<evidence type="ECO:0000256" key="1">
    <source>
        <dbReference type="SAM" id="Phobius"/>
    </source>
</evidence>
<dbReference type="SUPFAM" id="SSF48264">
    <property type="entry name" value="Cytochrome P450"/>
    <property type="match status" value="1"/>
</dbReference>
<accession>A0A8H4ASI4</accession>
<keyword evidence="1" id="KW-1133">Transmembrane helix</keyword>
<name>A0A8H4ASI4_GIGMA</name>
<dbReference type="OrthoDB" id="2347964at2759"/>
<proteinExistence type="predicted"/>
<evidence type="ECO:0000313" key="2">
    <source>
        <dbReference type="EMBL" id="KAF0527780.1"/>
    </source>
</evidence>
<dbReference type="PANTHER" id="PTHR24301:SF2">
    <property type="entry name" value="THROMBOXANE-A SYNTHASE"/>
    <property type="match status" value="1"/>
</dbReference>
<reference evidence="2 3" key="1">
    <citation type="journal article" date="2019" name="Environ. Microbiol.">
        <title>At the nexus of three kingdoms: the genome of the mycorrhizal fungus Gigaspora margarita provides insights into plant, endobacterial and fungal interactions.</title>
        <authorList>
            <person name="Venice F."/>
            <person name="Ghignone S."/>
            <person name="Salvioli di Fossalunga A."/>
            <person name="Amselem J."/>
            <person name="Novero M."/>
            <person name="Xianan X."/>
            <person name="Sedzielewska Toro K."/>
            <person name="Morin E."/>
            <person name="Lipzen A."/>
            <person name="Grigoriev I.V."/>
            <person name="Henrissat B."/>
            <person name="Martin F.M."/>
            <person name="Bonfante P."/>
        </authorList>
    </citation>
    <scope>NUCLEOTIDE SEQUENCE [LARGE SCALE GENOMIC DNA]</scope>
    <source>
        <strain evidence="2 3">BEG34</strain>
    </source>
</reference>
<keyword evidence="1" id="KW-0812">Transmembrane</keyword>
<comment type="caution">
    <text evidence="2">The sequence shown here is derived from an EMBL/GenBank/DDBJ whole genome shotgun (WGS) entry which is preliminary data.</text>
</comment>
<keyword evidence="1" id="KW-0472">Membrane</keyword>
<dbReference type="PANTHER" id="PTHR24301">
    <property type="entry name" value="THROMBOXANE-A SYNTHASE"/>
    <property type="match status" value="1"/>
</dbReference>
<keyword evidence="3" id="KW-1185">Reference proteome</keyword>
<sequence>MLIQKIIKSIEILSFTDFLLYVILFSVIYVFNFYYKYFNRPNPCPGPLPLPIIGNLHNLGIDVKMFYKECQKKYGDICEFTIYGQRCIILSRPKYFEKILSPKTFSPKLSYSQGMDELGILGHGIVFNDDYKSWNYNRQFITQSLLLPKFIETSTKATIQLFEELSEYWQSIGKQNSSNNNNNDWTLEVNFAAWFHGFTNDIISILITGERTYSLASYYNTQSVIKSEHLDALIDDGNNFVKEIVKIIEGLLIFMFCDKFSRQYVPIIREMSIFLLKSRDYIFGKLDMMIKKRRKAIEKLPAGEEMKTDMLTSLIIANTEKDTSNISPIDSKTSEPMTD</sequence>
<dbReference type="InterPro" id="IPR036396">
    <property type="entry name" value="Cyt_P450_sf"/>
</dbReference>
<organism evidence="2 3">
    <name type="scientific">Gigaspora margarita</name>
    <dbReference type="NCBI Taxonomy" id="4874"/>
    <lineage>
        <taxon>Eukaryota</taxon>
        <taxon>Fungi</taxon>
        <taxon>Fungi incertae sedis</taxon>
        <taxon>Mucoromycota</taxon>
        <taxon>Glomeromycotina</taxon>
        <taxon>Glomeromycetes</taxon>
        <taxon>Diversisporales</taxon>
        <taxon>Gigasporaceae</taxon>
        <taxon>Gigaspora</taxon>
    </lineage>
</organism>
<dbReference type="GO" id="GO:0016705">
    <property type="term" value="F:oxidoreductase activity, acting on paired donors, with incorporation or reduction of molecular oxygen"/>
    <property type="evidence" value="ECO:0007669"/>
    <property type="project" value="InterPro"/>
</dbReference>
<dbReference type="EMBL" id="WTPW01000273">
    <property type="protein sequence ID" value="KAF0527780.1"/>
    <property type="molecule type" value="Genomic_DNA"/>
</dbReference>
<dbReference type="GO" id="GO:0005506">
    <property type="term" value="F:iron ion binding"/>
    <property type="evidence" value="ECO:0007669"/>
    <property type="project" value="InterPro"/>
</dbReference>
<dbReference type="Pfam" id="PF00067">
    <property type="entry name" value="p450"/>
    <property type="match status" value="1"/>
</dbReference>
<gene>
    <name evidence="2" type="ORF">F8M41_013420</name>
</gene>